<dbReference type="Proteomes" id="UP001153069">
    <property type="component" value="Unassembled WGS sequence"/>
</dbReference>
<organism evidence="1 2">
    <name type="scientific">Seminavis robusta</name>
    <dbReference type="NCBI Taxonomy" id="568900"/>
    <lineage>
        <taxon>Eukaryota</taxon>
        <taxon>Sar</taxon>
        <taxon>Stramenopiles</taxon>
        <taxon>Ochrophyta</taxon>
        <taxon>Bacillariophyta</taxon>
        <taxon>Bacillariophyceae</taxon>
        <taxon>Bacillariophycidae</taxon>
        <taxon>Naviculales</taxon>
        <taxon>Naviculaceae</taxon>
        <taxon>Seminavis</taxon>
    </lineage>
</organism>
<sequence length="370" mass="42869">MNQNEMHPFGFDYHSHRRESLYKGGKSFAVIDGKEELRRLWVNVNQNHLNPKENENFLVHLPSLICTLPQLDEVNFDCSLVSISVDLHVLPGLRQSVRNAIATRPKLNRIHCWLSDPVHAEPLAVFILQCKNIQHLSIDQKFRIHDKTNPKTYKYLEPIKRAIRDHPTLKSFVLHGHEYLPHVPSIQRQCSWDLLKLILELPNIEEMEFKNLRFDEADYPLITAAVEAHDNMKTFGIIETKEMGMQEVGFFADHLRDRIINKLAINRAKAMLGDNPTFQNWEATLTAFCHYPAVDHLLYKGVLGGGGLWADAAFDLLKAREKKRQEEGELGKEIQWHNRKEIHKRVNLSRTPYPRVNIDPATGKLSFPLY</sequence>
<protein>
    <submittedName>
        <fullName evidence="1">Uncharacterized protein</fullName>
    </submittedName>
</protein>
<proteinExistence type="predicted"/>
<dbReference type="AlphaFoldDB" id="A0A9N8HB71"/>
<keyword evidence="2" id="KW-1185">Reference proteome</keyword>
<evidence type="ECO:0000313" key="1">
    <source>
        <dbReference type="EMBL" id="CAB9508523.1"/>
    </source>
</evidence>
<dbReference type="SUPFAM" id="SSF52047">
    <property type="entry name" value="RNI-like"/>
    <property type="match status" value="1"/>
</dbReference>
<gene>
    <name evidence="1" type="ORF">SEMRO_350_G123780.3</name>
</gene>
<name>A0A9N8HB71_9STRA</name>
<evidence type="ECO:0000313" key="2">
    <source>
        <dbReference type="Proteomes" id="UP001153069"/>
    </source>
</evidence>
<comment type="caution">
    <text evidence="1">The sequence shown here is derived from an EMBL/GenBank/DDBJ whole genome shotgun (WGS) entry which is preliminary data.</text>
</comment>
<reference evidence="1" key="1">
    <citation type="submission" date="2020-06" db="EMBL/GenBank/DDBJ databases">
        <authorList>
            <consortium name="Plant Systems Biology data submission"/>
        </authorList>
    </citation>
    <scope>NUCLEOTIDE SEQUENCE</scope>
    <source>
        <strain evidence="1">D6</strain>
    </source>
</reference>
<accession>A0A9N8HB71</accession>
<dbReference type="EMBL" id="CAICTM010000349">
    <property type="protein sequence ID" value="CAB9508523.1"/>
    <property type="molecule type" value="Genomic_DNA"/>
</dbReference>